<protein>
    <submittedName>
        <fullName evidence="3">GTP cyclohydrolase</fullName>
    </submittedName>
</protein>
<comment type="similarity">
    <text evidence="1">Belongs to the YciI family.</text>
</comment>
<comment type="caution">
    <text evidence="3">The sequence shown here is derived from an EMBL/GenBank/DDBJ whole genome shotgun (WGS) entry which is preliminary data.</text>
</comment>
<sequence>MFLIDVQYQVPLNEIDEALEAHVAFLREQYAKGILVASGRKIPRTGGIILARGITREQLDAVLEQDPFKARGLARYTITEFVASMTAPELEAFREP</sequence>
<dbReference type="Gene3D" id="3.30.70.1060">
    <property type="entry name" value="Dimeric alpha+beta barrel"/>
    <property type="match status" value="1"/>
</dbReference>
<proteinExistence type="inferred from homology"/>
<evidence type="ECO:0000313" key="4">
    <source>
        <dbReference type="Proteomes" id="UP000636888"/>
    </source>
</evidence>
<name>A0A8J7IXH1_9BACT</name>
<evidence type="ECO:0000313" key="3">
    <source>
        <dbReference type="EMBL" id="MBJ6724592.1"/>
    </source>
</evidence>
<dbReference type="PANTHER" id="PTHR37828:SF1">
    <property type="entry name" value="YCII-RELATED DOMAIN-CONTAINING PROTEIN"/>
    <property type="match status" value="1"/>
</dbReference>
<organism evidence="3 4">
    <name type="scientific">Geomesophilobacter sediminis</name>
    <dbReference type="NCBI Taxonomy" id="2798584"/>
    <lineage>
        <taxon>Bacteria</taxon>
        <taxon>Pseudomonadati</taxon>
        <taxon>Thermodesulfobacteriota</taxon>
        <taxon>Desulfuromonadia</taxon>
        <taxon>Geobacterales</taxon>
        <taxon>Geobacteraceae</taxon>
        <taxon>Geomesophilobacter</taxon>
    </lineage>
</organism>
<dbReference type="InterPro" id="IPR005545">
    <property type="entry name" value="YCII"/>
</dbReference>
<accession>A0A8J7IXH1</accession>
<dbReference type="Pfam" id="PF03795">
    <property type="entry name" value="YCII"/>
    <property type="match status" value="1"/>
</dbReference>
<dbReference type="InterPro" id="IPR011008">
    <property type="entry name" value="Dimeric_a/b-barrel"/>
</dbReference>
<evidence type="ECO:0000256" key="1">
    <source>
        <dbReference type="ARBA" id="ARBA00007689"/>
    </source>
</evidence>
<reference evidence="3" key="1">
    <citation type="submission" date="2020-12" db="EMBL/GenBank/DDBJ databases">
        <title>Geomonas sp. Red875, isolated from river sediment.</title>
        <authorList>
            <person name="Xu Z."/>
            <person name="Zhang Z."/>
            <person name="Masuda Y."/>
            <person name="Itoh H."/>
            <person name="Senoo K."/>
        </authorList>
    </citation>
    <scope>NUCLEOTIDE SEQUENCE</scope>
    <source>
        <strain evidence="3">Red875</strain>
    </source>
</reference>
<dbReference type="Proteomes" id="UP000636888">
    <property type="component" value="Unassembled WGS sequence"/>
</dbReference>
<dbReference type="SUPFAM" id="SSF54909">
    <property type="entry name" value="Dimeric alpha+beta barrel"/>
    <property type="match status" value="1"/>
</dbReference>
<feature type="domain" description="YCII-related" evidence="2">
    <location>
        <begin position="10"/>
        <end position="81"/>
    </location>
</feature>
<dbReference type="AlphaFoldDB" id="A0A8J7IXH1"/>
<evidence type="ECO:0000259" key="2">
    <source>
        <dbReference type="Pfam" id="PF03795"/>
    </source>
</evidence>
<dbReference type="EMBL" id="JAEMHM010000005">
    <property type="protein sequence ID" value="MBJ6724592.1"/>
    <property type="molecule type" value="Genomic_DNA"/>
</dbReference>
<dbReference type="RefSeq" id="WP_199383431.1">
    <property type="nucleotide sequence ID" value="NZ_JAEMHM010000005.1"/>
</dbReference>
<gene>
    <name evidence="3" type="ORF">JFN93_07730</name>
</gene>
<dbReference type="PANTHER" id="PTHR37828">
    <property type="entry name" value="GSR2449 PROTEIN"/>
    <property type="match status" value="1"/>
</dbReference>
<keyword evidence="4" id="KW-1185">Reference proteome</keyword>